<evidence type="ECO:0000256" key="1">
    <source>
        <dbReference type="ARBA" id="ARBA00004141"/>
    </source>
</evidence>
<dbReference type="AlphaFoldDB" id="A0A9D2DEM3"/>
<organism evidence="12 13">
    <name type="scientific">Candidatus Tidjanibacter faecipullorum</name>
    <dbReference type="NCBI Taxonomy" id="2838766"/>
    <lineage>
        <taxon>Bacteria</taxon>
        <taxon>Pseudomonadati</taxon>
        <taxon>Bacteroidota</taxon>
        <taxon>Bacteroidia</taxon>
        <taxon>Bacteroidales</taxon>
        <taxon>Rikenellaceae</taxon>
        <taxon>Tidjanibacter</taxon>
    </lineage>
</organism>
<evidence type="ECO:0000256" key="4">
    <source>
        <dbReference type="ARBA" id="ARBA00022989"/>
    </source>
</evidence>
<reference evidence="12" key="1">
    <citation type="journal article" date="2021" name="PeerJ">
        <title>Extensive microbial diversity within the chicken gut microbiome revealed by metagenomics and culture.</title>
        <authorList>
            <person name="Gilroy R."/>
            <person name="Ravi A."/>
            <person name="Getino M."/>
            <person name="Pursley I."/>
            <person name="Horton D.L."/>
            <person name="Alikhan N.F."/>
            <person name="Baker D."/>
            <person name="Gharbi K."/>
            <person name="Hall N."/>
            <person name="Watson M."/>
            <person name="Adriaenssens E.M."/>
            <person name="Foster-Nyarko E."/>
            <person name="Jarju S."/>
            <person name="Secka A."/>
            <person name="Antonio M."/>
            <person name="Oren A."/>
            <person name="Chaudhuri R.R."/>
            <person name="La Ragione R."/>
            <person name="Hildebrand F."/>
            <person name="Pallen M.J."/>
        </authorList>
    </citation>
    <scope>NUCLEOTIDE SEQUENCE</scope>
    <source>
        <strain evidence="12">ChiHjej11B10-19426</strain>
    </source>
</reference>
<sequence length="418" mass="47286">MGHVVVITVVALLLSAFFSGMEIAFTSSNKLKLEIDRKQNPFFSRIADIFTRNQGQYLTTMLVGNNIVLVVYSLNMTLIIHYLAERWGLPLGTDTGSVIIESLISTLVIIFVGEFTPKAIVKLHPNSYLRTFAGPLMVIYVVLYPIAKFSTWLSCGLLWLFGIRVKKGDGIKSFEKVDLENLLEENGEPQPEQEHEFRIFQNALDLSDLLVRDCMVPRVDVEAIDVEASLDELQEQFVESQFSRIFVWEGSIDNIIGYVNSKSLFRKPANIRACMRQVRYVPETMPAEKFLAEFTTDRASVAVVIDEFGGTAGIISLEDVLEEIFGEIDDEHDVQDLVEKQTGENEYVFSCRLEVKYLNEKYGLGIEESDEYETLAGYIIFNQDGIPPVGSEVHIDNKLIRILKSSSSRLELVKIRVL</sequence>
<dbReference type="PANTHER" id="PTHR22777">
    <property type="entry name" value="HEMOLYSIN-RELATED"/>
    <property type="match status" value="1"/>
</dbReference>
<feature type="transmembrane region" description="Helical" evidence="9">
    <location>
        <begin position="62"/>
        <end position="84"/>
    </location>
</feature>
<feature type="domain" description="CNNM transmembrane" evidence="11">
    <location>
        <begin position="1"/>
        <end position="193"/>
    </location>
</feature>
<name>A0A9D2DEM3_9BACT</name>
<dbReference type="Pfam" id="PF00571">
    <property type="entry name" value="CBS"/>
    <property type="match status" value="2"/>
</dbReference>
<dbReference type="Gene3D" id="3.30.465.10">
    <property type="match status" value="1"/>
</dbReference>
<dbReference type="Gene3D" id="3.10.580.10">
    <property type="entry name" value="CBS-domain"/>
    <property type="match status" value="1"/>
</dbReference>
<feature type="transmembrane region" description="Helical" evidence="9">
    <location>
        <begin position="6"/>
        <end position="25"/>
    </location>
</feature>
<dbReference type="FunFam" id="3.10.580.10:FF:000002">
    <property type="entry name" value="Magnesium/cobalt efflux protein CorC"/>
    <property type="match status" value="1"/>
</dbReference>
<comment type="subcellular location">
    <subcellularLocation>
        <location evidence="1">Membrane</location>
        <topology evidence="1">Multi-pass membrane protein</topology>
    </subcellularLocation>
</comment>
<evidence type="ECO:0000256" key="3">
    <source>
        <dbReference type="ARBA" id="ARBA00022737"/>
    </source>
</evidence>
<evidence type="ECO:0000259" key="10">
    <source>
        <dbReference type="PROSITE" id="PS51371"/>
    </source>
</evidence>
<dbReference type="GO" id="GO:0050660">
    <property type="term" value="F:flavin adenine dinucleotide binding"/>
    <property type="evidence" value="ECO:0007669"/>
    <property type="project" value="InterPro"/>
</dbReference>
<dbReference type="GO" id="GO:0005886">
    <property type="term" value="C:plasma membrane"/>
    <property type="evidence" value="ECO:0007669"/>
    <property type="project" value="TreeGrafter"/>
</dbReference>
<dbReference type="InterPro" id="IPR016169">
    <property type="entry name" value="FAD-bd_PCMH_sub2"/>
</dbReference>
<keyword evidence="4 8" id="KW-1133">Transmembrane helix</keyword>
<evidence type="ECO:0000256" key="8">
    <source>
        <dbReference type="PROSITE-ProRule" id="PRU01193"/>
    </source>
</evidence>
<keyword evidence="2 8" id="KW-0812">Transmembrane</keyword>
<keyword evidence="3" id="KW-0677">Repeat</keyword>
<dbReference type="SMART" id="SM01091">
    <property type="entry name" value="CorC_HlyC"/>
    <property type="match status" value="1"/>
</dbReference>
<evidence type="ECO:0000313" key="12">
    <source>
        <dbReference type="EMBL" id="HIZ15462.1"/>
    </source>
</evidence>
<gene>
    <name evidence="12" type="ORF">H9816_06090</name>
</gene>
<protein>
    <submittedName>
        <fullName evidence="12">Hemolysin family protein</fullName>
    </submittedName>
</protein>
<dbReference type="PROSITE" id="PS51371">
    <property type="entry name" value="CBS"/>
    <property type="match status" value="1"/>
</dbReference>
<dbReference type="InterPro" id="IPR000644">
    <property type="entry name" value="CBS_dom"/>
</dbReference>
<dbReference type="InterPro" id="IPR046342">
    <property type="entry name" value="CBS_dom_sf"/>
</dbReference>
<evidence type="ECO:0000313" key="13">
    <source>
        <dbReference type="Proteomes" id="UP000824014"/>
    </source>
</evidence>
<accession>A0A9D2DEM3</accession>
<proteinExistence type="predicted"/>
<evidence type="ECO:0000256" key="9">
    <source>
        <dbReference type="SAM" id="Phobius"/>
    </source>
</evidence>
<feature type="transmembrane region" description="Helical" evidence="9">
    <location>
        <begin position="96"/>
        <end position="116"/>
    </location>
</feature>
<dbReference type="InterPro" id="IPR044751">
    <property type="entry name" value="Ion_transp-like_CBS"/>
</dbReference>
<reference evidence="12" key="2">
    <citation type="submission" date="2021-04" db="EMBL/GenBank/DDBJ databases">
        <authorList>
            <person name="Gilroy R."/>
        </authorList>
    </citation>
    <scope>NUCLEOTIDE SEQUENCE</scope>
    <source>
        <strain evidence="12">ChiHjej11B10-19426</strain>
    </source>
</reference>
<dbReference type="SUPFAM" id="SSF54631">
    <property type="entry name" value="CBS-domain pair"/>
    <property type="match status" value="1"/>
</dbReference>
<evidence type="ECO:0000256" key="2">
    <source>
        <dbReference type="ARBA" id="ARBA00022692"/>
    </source>
</evidence>
<evidence type="ECO:0000256" key="5">
    <source>
        <dbReference type="ARBA" id="ARBA00023122"/>
    </source>
</evidence>
<dbReference type="PROSITE" id="PS51846">
    <property type="entry name" value="CNNM"/>
    <property type="match status" value="1"/>
</dbReference>
<evidence type="ECO:0000256" key="6">
    <source>
        <dbReference type="ARBA" id="ARBA00023136"/>
    </source>
</evidence>
<keyword evidence="6 8" id="KW-0472">Membrane</keyword>
<evidence type="ECO:0000259" key="11">
    <source>
        <dbReference type="PROSITE" id="PS51846"/>
    </source>
</evidence>
<dbReference type="InterPro" id="IPR036318">
    <property type="entry name" value="FAD-bd_PCMH-like_sf"/>
</dbReference>
<dbReference type="InterPro" id="IPR002550">
    <property type="entry name" value="CNNM"/>
</dbReference>
<dbReference type="CDD" id="cd04590">
    <property type="entry name" value="CBS_pair_CorC_HlyC_assoc"/>
    <property type="match status" value="1"/>
</dbReference>
<dbReference type="Proteomes" id="UP000824014">
    <property type="component" value="Unassembled WGS sequence"/>
</dbReference>
<dbReference type="Pfam" id="PF03471">
    <property type="entry name" value="CorC_HlyC"/>
    <property type="match status" value="1"/>
</dbReference>
<evidence type="ECO:0000256" key="7">
    <source>
        <dbReference type="PROSITE-ProRule" id="PRU00703"/>
    </source>
</evidence>
<keyword evidence="5 7" id="KW-0129">CBS domain</keyword>
<dbReference type="InterPro" id="IPR005170">
    <property type="entry name" value="Transptr-assoc_dom"/>
</dbReference>
<dbReference type="Pfam" id="PF01595">
    <property type="entry name" value="CNNM"/>
    <property type="match status" value="1"/>
</dbReference>
<dbReference type="SUPFAM" id="SSF56176">
    <property type="entry name" value="FAD-binding/transporter-associated domain-like"/>
    <property type="match status" value="1"/>
</dbReference>
<feature type="domain" description="CBS" evidence="10">
    <location>
        <begin position="274"/>
        <end position="331"/>
    </location>
</feature>
<dbReference type="PANTHER" id="PTHR22777:SF17">
    <property type="entry name" value="UPF0053 PROTEIN SLL0260"/>
    <property type="match status" value="1"/>
</dbReference>
<dbReference type="EMBL" id="DXCC01000020">
    <property type="protein sequence ID" value="HIZ15462.1"/>
    <property type="molecule type" value="Genomic_DNA"/>
</dbReference>
<comment type="caution">
    <text evidence="12">The sequence shown here is derived from an EMBL/GenBank/DDBJ whole genome shotgun (WGS) entry which is preliminary data.</text>
</comment>